<comment type="caution">
    <text evidence="1">The sequence shown here is derived from an EMBL/GenBank/DDBJ whole genome shotgun (WGS) entry which is preliminary data.</text>
</comment>
<accession>A0ACB9Y7S1</accession>
<keyword evidence="2" id="KW-1185">Reference proteome</keyword>
<gene>
    <name evidence="1" type="ORF">MKS88_003952</name>
</gene>
<name>A0ACB9Y7S1_PLABR</name>
<proteinExistence type="predicted"/>
<evidence type="ECO:0000313" key="1">
    <source>
        <dbReference type="EMBL" id="KAI4837478.1"/>
    </source>
</evidence>
<evidence type="ECO:0000313" key="2">
    <source>
        <dbReference type="Proteomes" id="UP001056978"/>
    </source>
</evidence>
<protein>
    <submittedName>
        <fullName evidence="1">Uncharacterized protein</fullName>
    </submittedName>
</protein>
<organism evidence="1 2">
    <name type="scientific">Plasmodium brasilianum</name>
    <dbReference type="NCBI Taxonomy" id="5824"/>
    <lineage>
        <taxon>Eukaryota</taxon>
        <taxon>Sar</taxon>
        <taxon>Alveolata</taxon>
        <taxon>Apicomplexa</taxon>
        <taxon>Aconoidasida</taxon>
        <taxon>Haemosporida</taxon>
        <taxon>Plasmodiidae</taxon>
        <taxon>Plasmodium</taxon>
        <taxon>Plasmodium (Plasmodium)</taxon>
    </lineage>
</organism>
<sequence length="223" mass="26137">MHDIVTWYSRKIKCTSYCLISGSNNNNNDMSYINMSTIYGKSWDKKYKPNNNFQYDSDDAFGEKLNSLANDDVFRKQFNKLIQRDIYEQECNNSMQLDSKIDSDLLQNGSSNNIHSVKHQDIVEIPLNHEQYSENEGTLFTTPYSVTLGPDIGSSFNCTYQMFYKHLTYIKMHYISNSSNICKYLNYLLNKHIFHNNDSLFDEYKLLASNHISICEEEIKKKN</sequence>
<dbReference type="EMBL" id="CM043779">
    <property type="protein sequence ID" value="KAI4837478.1"/>
    <property type="molecule type" value="Genomic_DNA"/>
</dbReference>
<dbReference type="Proteomes" id="UP001056978">
    <property type="component" value="Chromosome 11"/>
</dbReference>
<reference evidence="1" key="1">
    <citation type="submission" date="2022-06" db="EMBL/GenBank/DDBJ databases">
        <title>The First Complete Genome of the Simian Malaria Parasite Plasmodium brasilianum.</title>
        <authorList>
            <person name="Bajic M."/>
            <person name="Ravishankar S."/>
        </authorList>
    </citation>
    <scope>NUCLEOTIDE SEQUENCE</scope>
    <source>
        <strain evidence="1">Bolivian I</strain>
    </source>
</reference>